<dbReference type="Pfam" id="PF11793">
    <property type="entry name" value="FANCL_C"/>
    <property type="match status" value="1"/>
</dbReference>
<evidence type="ECO:0000256" key="1">
    <source>
        <dbReference type="ARBA" id="ARBA00022771"/>
    </source>
</evidence>
<dbReference type="Pfam" id="PF09765">
    <property type="entry name" value="FANCL_d1"/>
    <property type="match status" value="1"/>
</dbReference>
<dbReference type="SMART" id="SM01197">
    <property type="entry name" value="FANCL_C"/>
    <property type="match status" value="1"/>
</dbReference>
<dbReference type="Proteomes" id="UP001283361">
    <property type="component" value="Unassembled WGS sequence"/>
</dbReference>
<reference evidence="5" key="1">
    <citation type="journal article" date="2023" name="G3 (Bethesda)">
        <title>A reference genome for the long-term kleptoplast-retaining sea slug Elysia crispata morphotype clarki.</title>
        <authorList>
            <person name="Eastman K.E."/>
            <person name="Pendleton A.L."/>
            <person name="Shaikh M.A."/>
            <person name="Suttiyut T."/>
            <person name="Ogas R."/>
            <person name="Tomko P."/>
            <person name="Gavelis G."/>
            <person name="Widhalm J.R."/>
            <person name="Wisecaver J.H."/>
        </authorList>
    </citation>
    <scope>NUCLEOTIDE SEQUENCE</scope>
    <source>
        <strain evidence="5">ECLA1</strain>
    </source>
</reference>
<dbReference type="InterPro" id="IPR016135">
    <property type="entry name" value="UBQ-conjugating_enzyme/RWD"/>
</dbReference>
<keyword evidence="1 3" id="KW-0479">Metal-binding</keyword>
<sequence>MSHIAVCPLLIPVSDNQFSGFINVLGSSYRVSITIPTDGNLQDALLECEWRLHNQIRRKAGAIMQKLKDAVDMTSFLRDFILICETTLKSSVEQSKWFDTGPILQQIQELGWDRIQNVNSDLSQLQLTTIDDCGRQHIMAVSINKQDLASQPVCSVDLPEKLDFHWSGKSGLKHLYQQFEAAVSSYQHFWNMLKEIDDNCWILEPEHPTFSANHRRIALGPNISIHVVINCRQPNTLPECRLLGADSAVADLREKLNINLHRWDVDRSLLKNLEEVLDIDFPSPTSTSKEELSISCGICYCNLLDEEVPDVVCEEKRCGQPFHRTCLYEWLRSLSSRQSFNTMFGECPLCSHPIRVKVITS</sequence>
<dbReference type="InterPro" id="IPR043898">
    <property type="entry name" value="FANCL_d2"/>
</dbReference>
<dbReference type="GO" id="GO:0008270">
    <property type="term" value="F:zinc ion binding"/>
    <property type="evidence" value="ECO:0007669"/>
    <property type="project" value="UniProtKB-KW"/>
</dbReference>
<dbReference type="PROSITE" id="PS50089">
    <property type="entry name" value="ZF_RING_2"/>
    <property type="match status" value="1"/>
</dbReference>
<dbReference type="Pfam" id="PF18890">
    <property type="entry name" value="FANCL_d2"/>
    <property type="match status" value="1"/>
</dbReference>
<dbReference type="InterPro" id="IPR013083">
    <property type="entry name" value="Znf_RING/FYVE/PHD"/>
</dbReference>
<dbReference type="Gene3D" id="3.30.40.10">
    <property type="entry name" value="Zinc/RING finger domain, C3HC4 (zinc finger)"/>
    <property type="match status" value="1"/>
</dbReference>
<dbReference type="InterPro" id="IPR044037">
    <property type="entry name" value="FANCL_d3"/>
</dbReference>
<feature type="domain" description="RING-type" evidence="4">
    <location>
        <begin position="296"/>
        <end position="351"/>
    </location>
</feature>
<evidence type="ECO:0000256" key="3">
    <source>
        <dbReference type="PROSITE-ProRule" id="PRU00175"/>
    </source>
</evidence>
<dbReference type="CDD" id="cd23831">
    <property type="entry name" value="DRWD-N_FANCL"/>
    <property type="match status" value="1"/>
</dbReference>
<dbReference type="Gene3D" id="3.10.110.10">
    <property type="entry name" value="Ubiquitin Conjugating Enzyme"/>
    <property type="match status" value="1"/>
</dbReference>
<evidence type="ECO:0000313" key="5">
    <source>
        <dbReference type="EMBL" id="KAK3764069.1"/>
    </source>
</evidence>
<dbReference type="AlphaFoldDB" id="A0AAE1DB07"/>
<dbReference type="CDD" id="cd23786">
    <property type="entry name" value="ELF_FANCL"/>
    <property type="match status" value="1"/>
</dbReference>
<accession>A0AAE1DB07</accession>
<protein>
    <recommendedName>
        <fullName evidence="4">RING-type domain-containing protein</fullName>
    </recommendedName>
</protein>
<dbReference type="Gene3D" id="3.10.110.20">
    <property type="entry name" value="RWD domain-like"/>
    <property type="match status" value="1"/>
</dbReference>
<dbReference type="InterPro" id="IPR001841">
    <property type="entry name" value="Znf_RING"/>
</dbReference>
<keyword evidence="1 3" id="KW-0863">Zinc-finger</keyword>
<dbReference type="InterPro" id="IPR019162">
    <property type="entry name" value="FancL_WD-rpt_cont_dom"/>
</dbReference>
<proteinExistence type="predicted"/>
<dbReference type="PANTHER" id="PTHR13206">
    <property type="entry name" value="UBIQUITIN LIGASE PROTEIN PHF9 FANCONI ANEMIA GROUP L PROTEIN"/>
    <property type="match status" value="1"/>
</dbReference>
<dbReference type="SUPFAM" id="SSF57850">
    <property type="entry name" value="RING/U-box"/>
    <property type="match status" value="1"/>
</dbReference>
<name>A0AAE1DB07_9GAST</name>
<comment type="caution">
    <text evidence="5">The sequence shown here is derived from an EMBL/GenBank/DDBJ whole genome shotgun (WGS) entry which is preliminary data.</text>
</comment>
<dbReference type="GO" id="GO:0006513">
    <property type="term" value="P:protein monoubiquitination"/>
    <property type="evidence" value="ECO:0007669"/>
    <property type="project" value="TreeGrafter"/>
</dbReference>
<dbReference type="GO" id="GO:0036297">
    <property type="term" value="P:interstrand cross-link repair"/>
    <property type="evidence" value="ECO:0007669"/>
    <property type="project" value="InterPro"/>
</dbReference>
<evidence type="ECO:0000259" key="4">
    <source>
        <dbReference type="PROSITE" id="PS50089"/>
    </source>
</evidence>
<keyword evidence="2" id="KW-0862">Zinc</keyword>
<dbReference type="GO" id="GO:0043240">
    <property type="term" value="C:Fanconi anaemia nuclear complex"/>
    <property type="evidence" value="ECO:0007669"/>
    <property type="project" value="InterPro"/>
</dbReference>
<organism evidence="5 6">
    <name type="scientific">Elysia crispata</name>
    <name type="common">lettuce slug</name>
    <dbReference type="NCBI Taxonomy" id="231223"/>
    <lineage>
        <taxon>Eukaryota</taxon>
        <taxon>Metazoa</taxon>
        <taxon>Spiralia</taxon>
        <taxon>Lophotrochozoa</taxon>
        <taxon>Mollusca</taxon>
        <taxon>Gastropoda</taxon>
        <taxon>Heterobranchia</taxon>
        <taxon>Euthyneura</taxon>
        <taxon>Panpulmonata</taxon>
        <taxon>Sacoglossa</taxon>
        <taxon>Placobranchoidea</taxon>
        <taxon>Plakobranchidae</taxon>
        <taxon>Elysia</taxon>
    </lineage>
</organism>
<dbReference type="CDD" id="cd23832">
    <property type="entry name" value="DRWD-C_FANCL"/>
    <property type="match status" value="1"/>
</dbReference>
<evidence type="ECO:0000313" key="6">
    <source>
        <dbReference type="Proteomes" id="UP001283361"/>
    </source>
</evidence>
<dbReference type="InterPro" id="IPR026848">
    <property type="entry name" value="Fancl"/>
</dbReference>
<dbReference type="EMBL" id="JAWDGP010004473">
    <property type="protein sequence ID" value="KAK3764069.1"/>
    <property type="molecule type" value="Genomic_DNA"/>
</dbReference>
<evidence type="ECO:0000256" key="2">
    <source>
        <dbReference type="ARBA" id="ARBA00022833"/>
    </source>
</evidence>
<dbReference type="PANTHER" id="PTHR13206:SF0">
    <property type="entry name" value="E3 UBIQUITIN-PROTEIN LIGASE FANCL"/>
    <property type="match status" value="1"/>
</dbReference>
<gene>
    <name evidence="5" type="ORF">RRG08_046537</name>
</gene>
<dbReference type="Pfam" id="PF18891">
    <property type="entry name" value="FANCL_d3"/>
    <property type="match status" value="1"/>
</dbReference>
<keyword evidence="6" id="KW-1185">Reference proteome</keyword>
<dbReference type="GO" id="GO:0061630">
    <property type="term" value="F:ubiquitin protein ligase activity"/>
    <property type="evidence" value="ECO:0007669"/>
    <property type="project" value="TreeGrafter"/>
</dbReference>
<dbReference type="InterPro" id="IPR043003">
    <property type="entry name" value="FANCL_d3_sf"/>
</dbReference>
<dbReference type="CDD" id="cd16490">
    <property type="entry name" value="RING-CH-C4HC3_FANCL"/>
    <property type="match status" value="1"/>
</dbReference>
<dbReference type="InterPro" id="IPR026850">
    <property type="entry name" value="FANCL_C"/>
</dbReference>